<dbReference type="GO" id="GO:0003676">
    <property type="term" value="F:nucleic acid binding"/>
    <property type="evidence" value="ECO:0007669"/>
    <property type="project" value="InterPro"/>
</dbReference>
<proteinExistence type="predicted"/>
<dbReference type="InterPro" id="IPR036875">
    <property type="entry name" value="Znf_CCHC_sf"/>
</dbReference>
<sequence>MKDSKAIKKYYHRLLSIANKFSRIINALLAQKQRRFLTSGRFVEGALPIRVKETKKRKTQVLILLKSMAKQNLFFSPCKHCGKKGHPPFKCWKIPDQKCEKCLKTGYHQKIRKSNFQQK</sequence>
<evidence type="ECO:0000313" key="1">
    <source>
        <dbReference type="EMBL" id="KAA3467512.1"/>
    </source>
</evidence>
<name>A0A5B6VEI0_9ROSI</name>
<dbReference type="GO" id="GO:0008270">
    <property type="term" value="F:zinc ion binding"/>
    <property type="evidence" value="ECO:0007669"/>
    <property type="project" value="InterPro"/>
</dbReference>
<dbReference type="SUPFAM" id="SSF57756">
    <property type="entry name" value="Retrovirus zinc finger-like domains"/>
    <property type="match status" value="1"/>
</dbReference>
<reference evidence="2" key="1">
    <citation type="journal article" date="2019" name="Plant Biotechnol. J.">
        <title>Genome sequencing of the Australian wild diploid species Gossypium australe highlights disease resistance and delayed gland morphogenesis.</title>
        <authorList>
            <person name="Cai Y."/>
            <person name="Cai X."/>
            <person name="Wang Q."/>
            <person name="Wang P."/>
            <person name="Zhang Y."/>
            <person name="Cai C."/>
            <person name="Xu Y."/>
            <person name="Wang K."/>
            <person name="Zhou Z."/>
            <person name="Wang C."/>
            <person name="Geng S."/>
            <person name="Li B."/>
            <person name="Dong Q."/>
            <person name="Hou Y."/>
            <person name="Wang H."/>
            <person name="Ai P."/>
            <person name="Liu Z."/>
            <person name="Yi F."/>
            <person name="Sun M."/>
            <person name="An G."/>
            <person name="Cheng J."/>
            <person name="Zhang Y."/>
            <person name="Shi Q."/>
            <person name="Xie Y."/>
            <person name="Shi X."/>
            <person name="Chang Y."/>
            <person name="Huang F."/>
            <person name="Chen Y."/>
            <person name="Hong S."/>
            <person name="Mi L."/>
            <person name="Sun Q."/>
            <person name="Zhang L."/>
            <person name="Zhou B."/>
            <person name="Peng R."/>
            <person name="Zhang X."/>
            <person name="Liu F."/>
        </authorList>
    </citation>
    <scope>NUCLEOTIDE SEQUENCE [LARGE SCALE GENOMIC DNA]</scope>
    <source>
        <strain evidence="2">cv. PA1801</strain>
    </source>
</reference>
<keyword evidence="2" id="KW-1185">Reference proteome</keyword>
<comment type="caution">
    <text evidence="1">The sequence shown here is derived from an EMBL/GenBank/DDBJ whole genome shotgun (WGS) entry which is preliminary data.</text>
</comment>
<dbReference type="AlphaFoldDB" id="A0A5B6VEI0"/>
<protein>
    <submittedName>
        <fullName evidence="1">Retrovirus-related Pol polyprotein from transposon TNT 1-94</fullName>
    </submittedName>
</protein>
<organism evidence="1 2">
    <name type="scientific">Gossypium australe</name>
    <dbReference type="NCBI Taxonomy" id="47621"/>
    <lineage>
        <taxon>Eukaryota</taxon>
        <taxon>Viridiplantae</taxon>
        <taxon>Streptophyta</taxon>
        <taxon>Embryophyta</taxon>
        <taxon>Tracheophyta</taxon>
        <taxon>Spermatophyta</taxon>
        <taxon>Magnoliopsida</taxon>
        <taxon>eudicotyledons</taxon>
        <taxon>Gunneridae</taxon>
        <taxon>Pentapetalae</taxon>
        <taxon>rosids</taxon>
        <taxon>malvids</taxon>
        <taxon>Malvales</taxon>
        <taxon>Malvaceae</taxon>
        <taxon>Malvoideae</taxon>
        <taxon>Gossypium</taxon>
    </lineage>
</organism>
<dbReference type="Proteomes" id="UP000325315">
    <property type="component" value="Unassembled WGS sequence"/>
</dbReference>
<dbReference type="EMBL" id="SMMG02000007">
    <property type="protein sequence ID" value="KAA3467512.1"/>
    <property type="molecule type" value="Genomic_DNA"/>
</dbReference>
<dbReference type="OrthoDB" id="1225297at2759"/>
<accession>A0A5B6VEI0</accession>
<evidence type="ECO:0000313" key="2">
    <source>
        <dbReference type="Proteomes" id="UP000325315"/>
    </source>
</evidence>
<gene>
    <name evidence="1" type="ORF">EPI10_002518</name>
</gene>